<dbReference type="SUPFAM" id="SSF53098">
    <property type="entry name" value="Ribonuclease H-like"/>
    <property type="match status" value="1"/>
</dbReference>
<sequence>DGHRCCPLNPRFKGSTWRGYCFLHIIQLSGKMILSFFTKQPTRKKRTVKVAVSATQVEEFVLDGAAGTDQGDADLVQLLDEDAAEREAVQNQLPDGAARNEHDTAVVSKVRVAAISDMAARGVAVDAGESKHALQLIPWVCGLARKVHDSAPVANAFAKLVDQDKTIVGQTQTLARRCATRWNTEYDSLDTALILEKPARKLLKNTYLNLTVYKSTDAQWDLAADLRDVLEVEPTLMFSRGGQSRPLIAEVIPALESLRRALNEAANSNEIANICRVAAYGGSLVLNKYIDLIPQCEAYEFAIVLSPTLKLDWFKANGRSSTQIRRIRESIVARY</sequence>
<feature type="non-terminal residue" evidence="1">
    <location>
        <position position="335"/>
    </location>
</feature>
<organism evidence="1 2">
    <name type="scientific">Mycena metata</name>
    <dbReference type="NCBI Taxonomy" id="1033252"/>
    <lineage>
        <taxon>Eukaryota</taxon>
        <taxon>Fungi</taxon>
        <taxon>Dikarya</taxon>
        <taxon>Basidiomycota</taxon>
        <taxon>Agaricomycotina</taxon>
        <taxon>Agaricomycetes</taxon>
        <taxon>Agaricomycetidae</taxon>
        <taxon>Agaricales</taxon>
        <taxon>Marasmiineae</taxon>
        <taxon>Mycenaceae</taxon>
        <taxon>Mycena</taxon>
    </lineage>
</organism>
<keyword evidence="2" id="KW-1185">Reference proteome</keyword>
<evidence type="ECO:0000313" key="1">
    <source>
        <dbReference type="EMBL" id="KAJ7723060.1"/>
    </source>
</evidence>
<feature type="non-terminal residue" evidence="1">
    <location>
        <position position="1"/>
    </location>
</feature>
<dbReference type="EMBL" id="JARKIB010000214">
    <property type="protein sequence ID" value="KAJ7723060.1"/>
    <property type="molecule type" value="Genomic_DNA"/>
</dbReference>
<dbReference type="AlphaFoldDB" id="A0AAD7HLZ4"/>
<proteinExistence type="predicted"/>
<protein>
    <submittedName>
        <fullName evidence="1">Uncharacterized protein</fullName>
    </submittedName>
</protein>
<evidence type="ECO:0000313" key="2">
    <source>
        <dbReference type="Proteomes" id="UP001215598"/>
    </source>
</evidence>
<reference evidence="1" key="1">
    <citation type="submission" date="2023-03" db="EMBL/GenBank/DDBJ databases">
        <title>Massive genome expansion in bonnet fungi (Mycena s.s.) driven by repeated elements and novel gene families across ecological guilds.</title>
        <authorList>
            <consortium name="Lawrence Berkeley National Laboratory"/>
            <person name="Harder C.B."/>
            <person name="Miyauchi S."/>
            <person name="Viragh M."/>
            <person name="Kuo A."/>
            <person name="Thoen E."/>
            <person name="Andreopoulos B."/>
            <person name="Lu D."/>
            <person name="Skrede I."/>
            <person name="Drula E."/>
            <person name="Henrissat B."/>
            <person name="Morin E."/>
            <person name="Kohler A."/>
            <person name="Barry K."/>
            <person name="LaButti K."/>
            <person name="Morin E."/>
            <person name="Salamov A."/>
            <person name="Lipzen A."/>
            <person name="Mereny Z."/>
            <person name="Hegedus B."/>
            <person name="Baldrian P."/>
            <person name="Stursova M."/>
            <person name="Weitz H."/>
            <person name="Taylor A."/>
            <person name="Grigoriev I.V."/>
            <person name="Nagy L.G."/>
            <person name="Martin F."/>
            <person name="Kauserud H."/>
        </authorList>
    </citation>
    <scope>NUCLEOTIDE SEQUENCE</scope>
    <source>
        <strain evidence="1">CBHHK182m</strain>
    </source>
</reference>
<dbReference type="InterPro" id="IPR012337">
    <property type="entry name" value="RNaseH-like_sf"/>
</dbReference>
<accession>A0AAD7HLZ4</accession>
<name>A0AAD7HLZ4_9AGAR</name>
<gene>
    <name evidence="1" type="ORF">B0H16DRAFT_1788161</name>
</gene>
<dbReference type="Proteomes" id="UP001215598">
    <property type="component" value="Unassembled WGS sequence"/>
</dbReference>
<comment type="caution">
    <text evidence="1">The sequence shown here is derived from an EMBL/GenBank/DDBJ whole genome shotgun (WGS) entry which is preliminary data.</text>
</comment>